<name>A0AAD5JP38_ACENE</name>
<accession>A0AAD5JP38</accession>
<proteinExistence type="predicted"/>
<dbReference type="EMBL" id="JAJSOW010000002">
    <property type="protein sequence ID" value="KAI9198222.1"/>
    <property type="molecule type" value="Genomic_DNA"/>
</dbReference>
<keyword evidence="2" id="KW-1185">Reference proteome</keyword>
<sequence>MSDDIGNVTTVDSGFGRDGRLKIEWAGQEICCSMLSINSLALLATGDGGISDEEIVDFLVASCIHRVSANFTHGWLKLR</sequence>
<protein>
    <submittedName>
        <fullName evidence="1">Uncharacterized protein</fullName>
    </submittedName>
</protein>
<organism evidence="1 2">
    <name type="scientific">Acer negundo</name>
    <name type="common">Box elder</name>
    <dbReference type="NCBI Taxonomy" id="4023"/>
    <lineage>
        <taxon>Eukaryota</taxon>
        <taxon>Viridiplantae</taxon>
        <taxon>Streptophyta</taxon>
        <taxon>Embryophyta</taxon>
        <taxon>Tracheophyta</taxon>
        <taxon>Spermatophyta</taxon>
        <taxon>Magnoliopsida</taxon>
        <taxon>eudicotyledons</taxon>
        <taxon>Gunneridae</taxon>
        <taxon>Pentapetalae</taxon>
        <taxon>rosids</taxon>
        <taxon>malvids</taxon>
        <taxon>Sapindales</taxon>
        <taxon>Sapindaceae</taxon>
        <taxon>Hippocastanoideae</taxon>
        <taxon>Acereae</taxon>
        <taxon>Acer</taxon>
    </lineage>
</organism>
<dbReference type="Proteomes" id="UP001064489">
    <property type="component" value="Chromosome 13"/>
</dbReference>
<evidence type="ECO:0000313" key="1">
    <source>
        <dbReference type="EMBL" id="KAI9198222.1"/>
    </source>
</evidence>
<reference evidence="1 2" key="1">
    <citation type="journal article" date="2022" name="Plant J.">
        <title>Strategies of tolerance reflected in two North American maple genomes.</title>
        <authorList>
            <person name="McEvoy S.L."/>
            <person name="Sezen U.U."/>
            <person name="Trouern-Trend A."/>
            <person name="McMahon S.M."/>
            <person name="Schaberg P.G."/>
            <person name="Yang J."/>
            <person name="Wegrzyn J.L."/>
            <person name="Swenson N.G."/>
        </authorList>
    </citation>
    <scope>NUCLEOTIDE SEQUENCE [LARGE SCALE GENOMIC DNA]</scope>
    <source>
        <strain evidence="1">91603</strain>
    </source>
</reference>
<comment type="caution">
    <text evidence="1">The sequence shown here is derived from an EMBL/GenBank/DDBJ whole genome shotgun (WGS) entry which is preliminary data.</text>
</comment>
<evidence type="ECO:0000313" key="2">
    <source>
        <dbReference type="Proteomes" id="UP001064489"/>
    </source>
</evidence>
<gene>
    <name evidence="1" type="ORF">LWI28_012049</name>
</gene>
<dbReference type="AlphaFoldDB" id="A0AAD5JP38"/>